<reference evidence="2 3" key="1">
    <citation type="submission" date="2019-07" db="EMBL/GenBank/DDBJ databases">
        <title>De Novo Assembly of kiwifruit Actinidia rufa.</title>
        <authorList>
            <person name="Sugita-Konishi S."/>
            <person name="Sato K."/>
            <person name="Mori E."/>
            <person name="Abe Y."/>
            <person name="Kisaki G."/>
            <person name="Hamano K."/>
            <person name="Suezawa K."/>
            <person name="Otani M."/>
            <person name="Fukuda T."/>
            <person name="Manabe T."/>
            <person name="Gomi K."/>
            <person name="Tabuchi M."/>
            <person name="Akimitsu K."/>
            <person name="Kataoka I."/>
        </authorList>
    </citation>
    <scope>NUCLEOTIDE SEQUENCE [LARGE SCALE GENOMIC DNA]</scope>
    <source>
        <strain evidence="3">cv. Fuchu</strain>
    </source>
</reference>
<feature type="compositionally biased region" description="Pro residues" evidence="1">
    <location>
        <begin position="129"/>
        <end position="142"/>
    </location>
</feature>
<comment type="caution">
    <text evidence="2">The sequence shown here is derived from an EMBL/GenBank/DDBJ whole genome shotgun (WGS) entry which is preliminary data.</text>
</comment>
<sequence>MRWPSSRLHKNPAYTRKLSAGLHLYHEANNYGMFSRCQISPLNLRYLRDISPCLAVRGSRRDPLTRVYSVYIKDAPPSLCSTIGYAQYTIHLLHIDSSACRLNFAEVQYRGRRAILTVALLAPRFLPQPPPSTMPPPLPPTRPHFVASQARRPNDPSSSLLQHPTIFSSHSLGHHCYYNFPLWQPSPSPTYSTPPTFF</sequence>
<evidence type="ECO:0000313" key="2">
    <source>
        <dbReference type="EMBL" id="GFY82535.1"/>
    </source>
</evidence>
<keyword evidence="3" id="KW-1185">Reference proteome</keyword>
<feature type="region of interest" description="Disordered" evidence="1">
    <location>
        <begin position="129"/>
        <end position="160"/>
    </location>
</feature>
<proteinExistence type="predicted"/>
<organism evidence="2 3">
    <name type="scientific">Actinidia rufa</name>
    <dbReference type="NCBI Taxonomy" id="165716"/>
    <lineage>
        <taxon>Eukaryota</taxon>
        <taxon>Viridiplantae</taxon>
        <taxon>Streptophyta</taxon>
        <taxon>Embryophyta</taxon>
        <taxon>Tracheophyta</taxon>
        <taxon>Spermatophyta</taxon>
        <taxon>Magnoliopsida</taxon>
        <taxon>eudicotyledons</taxon>
        <taxon>Gunneridae</taxon>
        <taxon>Pentapetalae</taxon>
        <taxon>asterids</taxon>
        <taxon>Ericales</taxon>
        <taxon>Actinidiaceae</taxon>
        <taxon>Actinidia</taxon>
    </lineage>
</organism>
<dbReference type="Proteomes" id="UP000585474">
    <property type="component" value="Unassembled WGS sequence"/>
</dbReference>
<dbReference type="EMBL" id="BJWL01000002">
    <property type="protein sequence ID" value="GFY82535.1"/>
    <property type="molecule type" value="Genomic_DNA"/>
</dbReference>
<name>A0A7J0E838_9ERIC</name>
<gene>
    <name evidence="2" type="ORF">Acr_02g0007750</name>
</gene>
<evidence type="ECO:0000313" key="3">
    <source>
        <dbReference type="Proteomes" id="UP000585474"/>
    </source>
</evidence>
<evidence type="ECO:0000256" key="1">
    <source>
        <dbReference type="SAM" id="MobiDB-lite"/>
    </source>
</evidence>
<protein>
    <submittedName>
        <fullName evidence="2">Uncharacterized protein</fullName>
    </submittedName>
</protein>
<accession>A0A7J0E838</accession>
<dbReference type="AlphaFoldDB" id="A0A7J0E838"/>